<dbReference type="Proteomes" id="UP000287756">
    <property type="component" value="Chromosome"/>
</dbReference>
<dbReference type="EMBL" id="CP026118">
    <property type="protein sequence ID" value="QAS52759.1"/>
    <property type="molecule type" value="Genomic_DNA"/>
</dbReference>
<proteinExistence type="predicted"/>
<accession>A0A410MDF9</accession>
<sequence length="86" mass="9852">MDHLKDGAEPRLFSFSGNNKIQTFAAFVFNPIAVKGIPRQVDERIQSFNLFSNTIFYKKVLQRMNSHGILLLVALREAASRKRLTK</sequence>
<dbReference type="AlphaFoldDB" id="A0A410MDF9"/>
<evidence type="ECO:0000313" key="1">
    <source>
        <dbReference type="EMBL" id="QAS52759.1"/>
    </source>
</evidence>
<dbReference type="KEGG" id="hli:HLI_11420"/>
<dbReference type="RefSeq" id="WP_128525039.1">
    <property type="nucleotide sequence ID" value="NZ_CANLVY010000001.1"/>
</dbReference>
<protein>
    <submittedName>
        <fullName evidence="1">Uncharacterized protein</fullName>
    </submittedName>
</protein>
<organism evidence="1 2">
    <name type="scientific">Halobacillus litoralis</name>
    <dbReference type="NCBI Taxonomy" id="45668"/>
    <lineage>
        <taxon>Bacteria</taxon>
        <taxon>Bacillati</taxon>
        <taxon>Bacillota</taxon>
        <taxon>Bacilli</taxon>
        <taxon>Bacillales</taxon>
        <taxon>Bacillaceae</taxon>
        <taxon>Halobacillus</taxon>
    </lineage>
</organism>
<evidence type="ECO:0000313" key="2">
    <source>
        <dbReference type="Proteomes" id="UP000287756"/>
    </source>
</evidence>
<gene>
    <name evidence="1" type="ORF">HLI_11420</name>
</gene>
<reference evidence="1 2" key="1">
    <citation type="submission" date="2018-01" db="EMBL/GenBank/DDBJ databases">
        <title>The whole genome sequencing and assembly of Halobacillus litoralis ERB031 strain.</title>
        <authorList>
            <person name="Lee S.-J."/>
            <person name="Park M.-K."/>
            <person name="Kim J.-Y."/>
            <person name="Lee Y.-J."/>
            <person name="Yi H."/>
            <person name="Bahn Y.-S."/>
            <person name="Kim J.F."/>
            <person name="Lee D.-W."/>
        </authorList>
    </citation>
    <scope>NUCLEOTIDE SEQUENCE [LARGE SCALE GENOMIC DNA]</scope>
    <source>
        <strain evidence="1 2">ERB 031</strain>
    </source>
</reference>
<name>A0A410MDF9_9BACI</name>